<feature type="transmembrane region" description="Helical" evidence="1">
    <location>
        <begin position="144"/>
        <end position="166"/>
    </location>
</feature>
<keyword evidence="1" id="KW-0472">Membrane</keyword>
<evidence type="ECO:0000313" key="3">
    <source>
        <dbReference type="EMBL" id="KAF1916370.1"/>
    </source>
</evidence>
<dbReference type="OrthoDB" id="2344312at2759"/>
<dbReference type="PANTHER" id="PTHR35393">
    <property type="entry name" value="CHROMOSOME 1, WHOLE GENOME SHOTGUN SEQUENCE"/>
    <property type="match status" value="1"/>
</dbReference>
<dbReference type="EMBL" id="ML979135">
    <property type="protein sequence ID" value="KAF1916370.1"/>
    <property type="molecule type" value="Genomic_DNA"/>
</dbReference>
<protein>
    <recommendedName>
        <fullName evidence="2">SigF-like NTF2-like domain-containing protein</fullName>
    </recommendedName>
</protein>
<dbReference type="InterPro" id="IPR057514">
    <property type="entry name" value="NTF2_SigF"/>
</dbReference>
<dbReference type="AlphaFoldDB" id="A0A6A5QNH8"/>
<dbReference type="Pfam" id="PF24840">
    <property type="entry name" value="NTF2_SigF"/>
    <property type="match status" value="1"/>
</dbReference>
<evidence type="ECO:0000256" key="1">
    <source>
        <dbReference type="SAM" id="Phobius"/>
    </source>
</evidence>
<keyword evidence="1" id="KW-1133">Transmembrane helix</keyword>
<proteinExistence type="predicted"/>
<sequence length="210" mass="25047">MENPVKEIPGVIHLLTQSPPSIQHETIETYFTPNASFTHPFCRTGSWHESRWLIAAIYRWYKILSPRIDLDVQSVAFDEANLILYVQVSQIFRIWVVPFYYAPVQLTTVLHLQYDRGDNKYYIRSQNDLYQVDQWIRFVFPGGWVLVHLWHFMASAFCLLGAWVLMPVTWVEEYRGWGKGDDEALERQRRMAPKEREWKWLSYTEVAKEE</sequence>
<evidence type="ECO:0000259" key="2">
    <source>
        <dbReference type="Pfam" id="PF24840"/>
    </source>
</evidence>
<keyword evidence="4" id="KW-1185">Reference proteome</keyword>
<dbReference type="Proteomes" id="UP000800096">
    <property type="component" value="Unassembled WGS sequence"/>
</dbReference>
<accession>A0A6A5QNH8</accession>
<feature type="domain" description="SigF-like NTF2-like" evidence="2">
    <location>
        <begin position="1"/>
        <end position="166"/>
    </location>
</feature>
<dbReference type="PANTHER" id="PTHR35393:SF1">
    <property type="entry name" value="SNOAL-LIKE DOMAIN-CONTAINING PROTEIN"/>
    <property type="match status" value="1"/>
</dbReference>
<name>A0A6A5QNH8_AMPQU</name>
<organism evidence="3 4">
    <name type="scientific">Ampelomyces quisqualis</name>
    <name type="common">Powdery mildew agent</name>
    <dbReference type="NCBI Taxonomy" id="50730"/>
    <lineage>
        <taxon>Eukaryota</taxon>
        <taxon>Fungi</taxon>
        <taxon>Dikarya</taxon>
        <taxon>Ascomycota</taxon>
        <taxon>Pezizomycotina</taxon>
        <taxon>Dothideomycetes</taxon>
        <taxon>Pleosporomycetidae</taxon>
        <taxon>Pleosporales</taxon>
        <taxon>Pleosporineae</taxon>
        <taxon>Phaeosphaeriaceae</taxon>
        <taxon>Ampelomyces</taxon>
    </lineage>
</organism>
<reference evidence="3" key="1">
    <citation type="journal article" date="2020" name="Stud. Mycol.">
        <title>101 Dothideomycetes genomes: a test case for predicting lifestyles and emergence of pathogens.</title>
        <authorList>
            <person name="Haridas S."/>
            <person name="Albert R."/>
            <person name="Binder M."/>
            <person name="Bloem J."/>
            <person name="Labutti K."/>
            <person name="Salamov A."/>
            <person name="Andreopoulos B."/>
            <person name="Baker S."/>
            <person name="Barry K."/>
            <person name="Bills G."/>
            <person name="Bluhm B."/>
            <person name="Cannon C."/>
            <person name="Castanera R."/>
            <person name="Culley D."/>
            <person name="Daum C."/>
            <person name="Ezra D."/>
            <person name="Gonzalez J."/>
            <person name="Henrissat B."/>
            <person name="Kuo A."/>
            <person name="Liang C."/>
            <person name="Lipzen A."/>
            <person name="Lutzoni F."/>
            <person name="Magnuson J."/>
            <person name="Mondo S."/>
            <person name="Nolan M."/>
            <person name="Ohm R."/>
            <person name="Pangilinan J."/>
            <person name="Park H.-J."/>
            <person name="Ramirez L."/>
            <person name="Alfaro M."/>
            <person name="Sun H."/>
            <person name="Tritt A."/>
            <person name="Yoshinaga Y."/>
            <person name="Zwiers L.-H."/>
            <person name="Turgeon B."/>
            <person name="Goodwin S."/>
            <person name="Spatafora J."/>
            <person name="Crous P."/>
            <person name="Grigoriev I."/>
        </authorList>
    </citation>
    <scope>NUCLEOTIDE SEQUENCE</scope>
    <source>
        <strain evidence="3">HMLAC05119</strain>
    </source>
</reference>
<evidence type="ECO:0000313" key="4">
    <source>
        <dbReference type="Proteomes" id="UP000800096"/>
    </source>
</evidence>
<keyword evidence="1" id="KW-0812">Transmembrane</keyword>
<gene>
    <name evidence="3" type="ORF">BDU57DRAFT_516448</name>
</gene>